<evidence type="ECO:0000256" key="4">
    <source>
        <dbReference type="ARBA" id="ARBA00023136"/>
    </source>
</evidence>
<dbReference type="GO" id="GO:0016020">
    <property type="term" value="C:membrane"/>
    <property type="evidence" value="ECO:0007669"/>
    <property type="project" value="UniProtKB-SubCell"/>
</dbReference>
<accession>A0A0K6IPU2</accession>
<dbReference type="PANTHER" id="PTHR32089">
    <property type="entry name" value="METHYL-ACCEPTING CHEMOTAXIS PROTEIN MCPB"/>
    <property type="match status" value="1"/>
</dbReference>
<dbReference type="Pfam" id="PF00015">
    <property type="entry name" value="MCPsignal"/>
    <property type="match status" value="1"/>
</dbReference>
<gene>
    <name evidence="11" type="ORF">Ga0061065_11063</name>
</gene>
<dbReference type="InterPro" id="IPR003660">
    <property type="entry name" value="HAMP_dom"/>
</dbReference>
<dbReference type="CDD" id="cd12912">
    <property type="entry name" value="PDC2_MCP_like"/>
    <property type="match status" value="1"/>
</dbReference>
<evidence type="ECO:0000256" key="1">
    <source>
        <dbReference type="ARBA" id="ARBA00004141"/>
    </source>
</evidence>
<dbReference type="SMART" id="SM00304">
    <property type="entry name" value="HAMP"/>
    <property type="match status" value="1"/>
</dbReference>
<organism evidence="11 12">
    <name type="scientific">Marinomonas fungiae</name>
    <dbReference type="NCBI Taxonomy" id="1137284"/>
    <lineage>
        <taxon>Bacteria</taxon>
        <taxon>Pseudomonadati</taxon>
        <taxon>Pseudomonadota</taxon>
        <taxon>Gammaproteobacteria</taxon>
        <taxon>Oceanospirillales</taxon>
        <taxon>Oceanospirillaceae</taxon>
        <taxon>Marinomonas</taxon>
    </lineage>
</organism>
<dbReference type="AlphaFoldDB" id="A0A0K6IPU2"/>
<dbReference type="STRING" id="1137284.GCA_001418205_02904"/>
<evidence type="ECO:0000259" key="10">
    <source>
        <dbReference type="PROSITE" id="PS50885"/>
    </source>
</evidence>
<keyword evidence="2 8" id="KW-0812">Transmembrane</keyword>
<dbReference type="GO" id="GO:0006935">
    <property type="term" value="P:chemotaxis"/>
    <property type="evidence" value="ECO:0007669"/>
    <property type="project" value="UniProtKB-ARBA"/>
</dbReference>
<dbReference type="PANTHER" id="PTHR32089:SF119">
    <property type="entry name" value="METHYL-ACCEPTING CHEMOTAXIS PROTEIN CTPL"/>
    <property type="match status" value="1"/>
</dbReference>
<keyword evidence="3 8" id="KW-1133">Transmembrane helix</keyword>
<feature type="transmembrane region" description="Helical" evidence="8">
    <location>
        <begin position="293"/>
        <end position="319"/>
    </location>
</feature>
<dbReference type="InterPro" id="IPR033462">
    <property type="entry name" value="Cache_3-Cache_2"/>
</dbReference>
<dbReference type="EMBL" id="CYHG01000010">
    <property type="protein sequence ID" value="CUB05347.1"/>
    <property type="molecule type" value="Genomic_DNA"/>
</dbReference>
<keyword evidence="4 8" id="KW-0472">Membrane</keyword>
<evidence type="ECO:0000256" key="8">
    <source>
        <dbReference type="SAM" id="Phobius"/>
    </source>
</evidence>
<evidence type="ECO:0000313" key="11">
    <source>
        <dbReference type="EMBL" id="CUB05347.1"/>
    </source>
</evidence>
<evidence type="ECO:0000313" key="12">
    <source>
        <dbReference type="Proteomes" id="UP000182769"/>
    </source>
</evidence>
<keyword evidence="12" id="KW-1185">Reference proteome</keyword>
<comment type="subcellular location">
    <subcellularLocation>
        <location evidence="1">Membrane</location>
        <topology evidence="1">Multi-pass membrane protein</topology>
    </subcellularLocation>
</comment>
<protein>
    <submittedName>
        <fullName evidence="11">Methyl-accepting chemotaxis protein</fullName>
    </submittedName>
</protein>
<dbReference type="OrthoDB" id="9781845at2"/>
<comment type="similarity">
    <text evidence="6">Belongs to the methyl-accepting chemotaxis (MCP) protein family.</text>
</comment>
<feature type="domain" description="HAMP" evidence="10">
    <location>
        <begin position="320"/>
        <end position="376"/>
    </location>
</feature>
<dbReference type="RefSeq" id="WP_055463948.1">
    <property type="nucleotide sequence ID" value="NZ_CYHG01000010.1"/>
</dbReference>
<sequence length="653" mass="71221">MLTRFRLLSLPAQLATGALLAIIVIFLVLIAAIDFLFQKQIAEVVTDHQLTEIKLVAHELESQYQNINRSLDHSSNYVNSELGLAIEKQGDSWLWGGTSLSKATSELNRIKSNVQADIVLMKPTTDGYQVIASTSNELQGNLKLSRNVFSGKLTLGEQDYMVHVQSLSTQSELVFMIAVPLNFILQDIRDNLNNITIGKRGYIYVVDNGVNKGKLIAHPSEAVLSKNVFELFPSARPAFESMYQSQTGVANYTIQVAGQDSAAEESKVIFHKVEGFDWVVAIKTYSAEYDEEIMAILFFIMGICAAAAITLAIILWFYIRSSLQPLRDITQGVKEIGEGKLSYRFKDTVSPISHNETHKLQLSVQSMRDGLIELIKAVQSSSHQLHTSAQNITSSNELLISSATIGSNSCAQVAAAVEQMSASIEEVAHSSTDVSEETVSVNAATEQGYQATQRVEQTVANLSTSFENAAKTIQEVELSTENIGSVVNVINEIAEQTNLLALNAAIEAARAGEQGRGFAVVADEVRVLAQRTQQSTEEIKQVVERLQSGSRVAVNTMQQGRDQVANCVEQATFAGSLLSGITKSMGAVAQGIANVAASTEEQSVTATQIRGNAEELHGIANQTFSEAQNSLKESQRINRLAEELRQNLIRFSL</sequence>
<feature type="transmembrane region" description="Helical" evidence="8">
    <location>
        <begin position="12"/>
        <end position="37"/>
    </location>
</feature>
<evidence type="ECO:0000259" key="9">
    <source>
        <dbReference type="PROSITE" id="PS50111"/>
    </source>
</evidence>
<reference evidence="12" key="1">
    <citation type="submission" date="2015-08" db="EMBL/GenBank/DDBJ databases">
        <authorList>
            <person name="Varghese N."/>
        </authorList>
    </citation>
    <scope>NUCLEOTIDE SEQUENCE [LARGE SCALE GENOMIC DNA]</scope>
    <source>
        <strain evidence="12">JCM 18476</strain>
    </source>
</reference>
<proteinExistence type="inferred from homology"/>
<dbReference type="Gene3D" id="1.10.287.950">
    <property type="entry name" value="Methyl-accepting chemotaxis protein"/>
    <property type="match status" value="1"/>
</dbReference>
<keyword evidence="5 7" id="KW-0807">Transducer</keyword>
<evidence type="ECO:0000256" key="3">
    <source>
        <dbReference type="ARBA" id="ARBA00022989"/>
    </source>
</evidence>
<dbReference type="PROSITE" id="PS50111">
    <property type="entry name" value="CHEMOTAXIS_TRANSDUC_2"/>
    <property type="match status" value="1"/>
</dbReference>
<dbReference type="PROSITE" id="PS50885">
    <property type="entry name" value="HAMP"/>
    <property type="match status" value="1"/>
</dbReference>
<dbReference type="InterPro" id="IPR004089">
    <property type="entry name" value="MCPsignal_dom"/>
</dbReference>
<evidence type="ECO:0000256" key="6">
    <source>
        <dbReference type="ARBA" id="ARBA00029447"/>
    </source>
</evidence>
<evidence type="ECO:0000256" key="5">
    <source>
        <dbReference type="ARBA" id="ARBA00023224"/>
    </source>
</evidence>
<dbReference type="CDD" id="cd11386">
    <property type="entry name" value="MCP_signal"/>
    <property type="match status" value="1"/>
</dbReference>
<dbReference type="SUPFAM" id="SSF58104">
    <property type="entry name" value="Methyl-accepting chemotaxis protein (MCP) signaling domain"/>
    <property type="match status" value="1"/>
</dbReference>
<dbReference type="SMART" id="SM00283">
    <property type="entry name" value="MA"/>
    <property type="match status" value="1"/>
</dbReference>
<dbReference type="Pfam" id="PF00672">
    <property type="entry name" value="HAMP"/>
    <property type="match status" value="1"/>
</dbReference>
<dbReference type="FunFam" id="1.10.287.950:FF:000001">
    <property type="entry name" value="Methyl-accepting chemotaxis sensory transducer"/>
    <property type="match status" value="1"/>
</dbReference>
<dbReference type="Gene3D" id="3.30.450.20">
    <property type="entry name" value="PAS domain"/>
    <property type="match status" value="1"/>
</dbReference>
<feature type="domain" description="Methyl-accepting transducer" evidence="9">
    <location>
        <begin position="381"/>
        <end position="617"/>
    </location>
</feature>
<evidence type="ECO:0000256" key="2">
    <source>
        <dbReference type="ARBA" id="ARBA00022692"/>
    </source>
</evidence>
<dbReference type="GO" id="GO:0007165">
    <property type="term" value="P:signal transduction"/>
    <property type="evidence" value="ECO:0007669"/>
    <property type="project" value="UniProtKB-KW"/>
</dbReference>
<name>A0A0K6IPU2_9GAMM</name>
<dbReference type="Pfam" id="PF17201">
    <property type="entry name" value="Cache_3-Cache_2"/>
    <property type="match status" value="1"/>
</dbReference>
<evidence type="ECO:0000256" key="7">
    <source>
        <dbReference type="PROSITE-ProRule" id="PRU00284"/>
    </source>
</evidence>
<dbReference type="Proteomes" id="UP000182769">
    <property type="component" value="Unassembled WGS sequence"/>
</dbReference>